<dbReference type="InterPro" id="IPR051057">
    <property type="entry name" value="PI-PLC_domain"/>
</dbReference>
<reference evidence="1 2" key="1">
    <citation type="submission" date="2024-02" db="EMBL/GenBank/DDBJ databases">
        <authorList>
            <person name="Chen Y."/>
            <person name="Shah S."/>
            <person name="Dougan E. K."/>
            <person name="Thang M."/>
            <person name="Chan C."/>
        </authorList>
    </citation>
    <scope>NUCLEOTIDE SEQUENCE [LARGE SCALE GENOMIC DNA]</scope>
</reference>
<evidence type="ECO:0000313" key="2">
    <source>
        <dbReference type="Proteomes" id="UP001642464"/>
    </source>
</evidence>
<dbReference type="PANTHER" id="PTHR13593">
    <property type="match status" value="1"/>
</dbReference>
<accession>A0ABP0HGU8</accession>
<dbReference type="EMBL" id="CAXAMM010000891">
    <property type="protein sequence ID" value="CAK8989443.1"/>
    <property type="molecule type" value="Genomic_DNA"/>
</dbReference>
<dbReference type="SUPFAM" id="SSF51695">
    <property type="entry name" value="PLC-like phosphodiesterases"/>
    <property type="match status" value="1"/>
</dbReference>
<proteinExistence type="predicted"/>
<gene>
    <name evidence="1" type="ORF">SCF082_LOCUS1804</name>
</gene>
<evidence type="ECO:0000313" key="1">
    <source>
        <dbReference type="EMBL" id="CAK8989443.1"/>
    </source>
</evidence>
<comment type="caution">
    <text evidence="1">The sequence shown here is derived from an EMBL/GenBank/DDBJ whole genome shotgun (WGS) entry which is preliminary data.</text>
</comment>
<dbReference type="Gene3D" id="3.20.20.190">
    <property type="entry name" value="Phosphatidylinositol (PI) phosphodiesterase"/>
    <property type="match status" value="1"/>
</dbReference>
<name>A0ABP0HGU8_9DINO</name>
<keyword evidence="2" id="KW-1185">Reference proteome</keyword>
<sequence length="409" mass="45502">MVGLGRATTRVATLVIVTASPDWMAEHFEILQHRTLLEITLPGSHNSGNYQGGLHADLLCESDYKYGEYLGSASSHLLQESGRPLLSQAEFDRRMIPWNINHFRPINAQLSEGVRFLHLKICNFGAPGAPTMDLGTVHFQHRGYTTRETVASTLQELRAFLDAHPKEIVILGFNNLHNRASKSFGEMDIAALAVALETSIGPENLISREQLYRQTLRELVEANRRIAVFLKGAPQDLGHIIPSELALEENWSPVMASGDLTGAKAWLLKDLKTSAVQRDRFYVMQANPNNAEEKMYERMNANSSPASNLDFLEKFLQDLPALILQAAHEEPRIQINVIDSDFLNISNPYATAMELMMPTRALTEGSTGLTGLGFWILGLLSLCGLLACTAFLARRSRSNGYDHRFANDL</sequence>
<dbReference type="Proteomes" id="UP001642464">
    <property type="component" value="Unassembled WGS sequence"/>
</dbReference>
<dbReference type="PANTHER" id="PTHR13593:SF113">
    <property type="entry name" value="SI:DKEY-266F7.9"/>
    <property type="match status" value="1"/>
</dbReference>
<protein>
    <submittedName>
        <fullName evidence="1">PI-PLC X domain-containing protein 1</fullName>
    </submittedName>
</protein>
<dbReference type="InterPro" id="IPR017946">
    <property type="entry name" value="PLC-like_Pdiesterase_TIM-brl"/>
</dbReference>
<organism evidence="1 2">
    <name type="scientific">Durusdinium trenchii</name>
    <dbReference type="NCBI Taxonomy" id="1381693"/>
    <lineage>
        <taxon>Eukaryota</taxon>
        <taxon>Sar</taxon>
        <taxon>Alveolata</taxon>
        <taxon>Dinophyceae</taxon>
        <taxon>Suessiales</taxon>
        <taxon>Symbiodiniaceae</taxon>
        <taxon>Durusdinium</taxon>
    </lineage>
</organism>
<dbReference type="Pfam" id="PF26146">
    <property type="entry name" value="PI-PLC_X"/>
    <property type="match status" value="1"/>
</dbReference>